<feature type="transmembrane region" description="Helical" evidence="1">
    <location>
        <begin position="148"/>
        <end position="173"/>
    </location>
</feature>
<keyword evidence="1" id="KW-0812">Transmembrane</keyword>
<dbReference type="STRING" id="1391653.AKJ08_1196"/>
<gene>
    <name evidence="2" type="ORF">AKJ08_1196</name>
</gene>
<evidence type="ECO:0000313" key="3">
    <source>
        <dbReference type="Proteomes" id="UP000055590"/>
    </source>
</evidence>
<feature type="transmembrane region" description="Helical" evidence="1">
    <location>
        <begin position="124"/>
        <end position="142"/>
    </location>
</feature>
<dbReference type="InterPro" id="IPR052712">
    <property type="entry name" value="Acid_resist_chaperone_HdeD"/>
</dbReference>
<evidence type="ECO:0000313" key="2">
    <source>
        <dbReference type="EMBL" id="AKU90809.1"/>
    </source>
</evidence>
<feature type="transmembrane region" description="Helical" evidence="1">
    <location>
        <begin position="12"/>
        <end position="30"/>
    </location>
</feature>
<dbReference type="AlphaFoldDB" id="A0A0K1PCG5"/>
<accession>A0A0K1PCG5</accession>
<protein>
    <submittedName>
        <fullName evidence="2">Putative membrane protein</fullName>
    </submittedName>
</protein>
<proteinExistence type="predicted"/>
<dbReference type="EMBL" id="CP012332">
    <property type="protein sequence ID" value="AKU90809.1"/>
    <property type="molecule type" value="Genomic_DNA"/>
</dbReference>
<dbReference type="RefSeq" id="WP_050725209.1">
    <property type="nucleotide sequence ID" value="NZ_CP012332.1"/>
</dbReference>
<dbReference type="KEGG" id="vin:AKJ08_1196"/>
<keyword evidence="1" id="KW-0472">Membrane</keyword>
<evidence type="ECO:0000256" key="1">
    <source>
        <dbReference type="SAM" id="Phobius"/>
    </source>
</evidence>
<dbReference type="Proteomes" id="UP000055590">
    <property type="component" value="Chromosome"/>
</dbReference>
<feature type="transmembrane region" description="Helical" evidence="1">
    <location>
        <begin position="67"/>
        <end position="86"/>
    </location>
</feature>
<name>A0A0K1PCG5_9BACT</name>
<dbReference type="InterPro" id="IPR005325">
    <property type="entry name" value="DUF308_memb"/>
</dbReference>
<feature type="transmembrane region" description="Helical" evidence="1">
    <location>
        <begin position="92"/>
        <end position="112"/>
    </location>
</feature>
<reference evidence="2 3" key="1">
    <citation type="submission" date="2015-08" db="EMBL/GenBank/DDBJ databases">
        <authorList>
            <person name="Babu N.S."/>
            <person name="Beckwith C.J."/>
            <person name="Beseler K.G."/>
            <person name="Brison A."/>
            <person name="Carone J.V."/>
            <person name="Caskin T.P."/>
            <person name="Diamond M."/>
            <person name="Durham M.E."/>
            <person name="Foxe J.M."/>
            <person name="Go M."/>
            <person name="Henderson B.A."/>
            <person name="Jones I.B."/>
            <person name="McGettigan J.A."/>
            <person name="Micheletti S.J."/>
            <person name="Nasrallah M.E."/>
            <person name="Ortiz D."/>
            <person name="Piller C.R."/>
            <person name="Privatt S.R."/>
            <person name="Schneider S.L."/>
            <person name="Sharp S."/>
            <person name="Smith T.C."/>
            <person name="Stanton J.D."/>
            <person name="Ullery H.E."/>
            <person name="Wilson R.J."/>
            <person name="Serrano M.G."/>
            <person name="Buck G."/>
            <person name="Lee V."/>
            <person name="Wang Y."/>
            <person name="Carvalho R."/>
            <person name="Voegtly L."/>
            <person name="Shi R."/>
            <person name="Duckworth R."/>
            <person name="Johnson A."/>
            <person name="Loviza R."/>
            <person name="Walstead R."/>
            <person name="Shah Z."/>
            <person name="Kiflezghi M."/>
            <person name="Wade K."/>
            <person name="Ball S.L."/>
            <person name="Bradley K.W."/>
            <person name="Asai D.J."/>
            <person name="Bowman C.A."/>
            <person name="Russell D.A."/>
            <person name="Pope W.H."/>
            <person name="Jacobs-Sera D."/>
            <person name="Hendrix R.W."/>
            <person name="Hatfull G.F."/>
        </authorList>
    </citation>
    <scope>NUCLEOTIDE SEQUENCE [LARGE SCALE GENOMIC DNA]</scope>
    <source>
        <strain evidence="2 3">DSM 27710</strain>
    </source>
</reference>
<dbReference type="GO" id="GO:0005886">
    <property type="term" value="C:plasma membrane"/>
    <property type="evidence" value="ECO:0007669"/>
    <property type="project" value="TreeGrafter"/>
</dbReference>
<feature type="transmembrane region" description="Helical" evidence="1">
    <location>
        <begin position="36"/>
        <end position="60"/>
    </location>
</feature>
<dbReference type="OrthoDB" id="5511623at2"/>
<keyword evidence="1" id="KW-1133">Transmembrane helix</keyword>
<organism evidence="2 3">
    <name type="scientific">Vulgatibacter incomptus</name>
    <dbReference type="NCBI Taxonomy" id="1391653"/>
    <lineage>
        <taxon>Bacteria</taxon>
        <taxon>Pseudomonadati</taxon>
        <taxon>Myxococcota</taxon>
        <taxon>Myxococcia</taxon>
        <taxon>Myxococcales</taxon>
        <taxon>Cystobacterineae</taxon>
        <taxon>Vulgatibacteraceae</taxon>
        <taxon>Vulgatibacter</taxon>
    </lineage>
</organism>
<sequence length="184" mass="19632">MLETWVRNWRAITVRGVLAIAFGILEIVWPRMTLRVLVGILAAWIFANGILALVAGIGAAKRHGRSAYLIFEGILGMVAGVVVFVLPMVTAYAVVFVVGIWAVIAGFFQLAAALALRHHVTGEWLLGLSGVASIVLGILLFTHPSAGAVALGWLIAAYALVFGALLVAFGLWLRSRAVHRQVPA</sequence>
<dbReference type="Pfam" id="PF03729">
    <property type="entry name" value="DUF308"/>
    <property type="match status" value="2"/>
</dbReference>
<dbReference type="PANTHER" id="PTHR34989:SF1">
    <property type="entry name" value="PROTEIN HDED"/>
    <property type="match status" value="1"/>
</dbReference>
<keyword evidence="3" id="KW-1185">Reference proteome</keyword>
<dbReference type="PANTHER" id="PTHR34989">
    <property type="entry name" value="PROTEIN HDED"/>
    <property type="match status" value="1"/>
</dbReference>